<dbReference type="InterPro" id="IPR003156">
    <property type="entry name" value="DHHA1_dom"/>
</dbReference>
<evidence type="ECO:0000256" key="3">
    <source>
        <dbReference type="ARBA" id="ARBA00022722"/>
    </source>
</evidence>
<evidence type="ECO:0000313" key="10">
    <source>
        <dbReference type="EMBL" id="GGA41932.1"/>
    </source>
</evidence>
<dbReference type="GO" id="GO:0004527">
    <property type="term" value="F:exonuclease activity"/>
    <property type="evidence" value="ECO:0007669"/>
    <property type="project" value="UniProtKB-KW"/>
</dbReference>
<evidence type="ECO:0000313" key="11">
    <source>
        <dbReference type="Proteomes" id="UP000609323"/>
    </source>
</evidence>
<evidence type="ECO:0000256" key="2">
    <source>
        <dbReference type="ARBA" id="ARBA00019841"/>
    </source>
</evidence>
<dbReference type="Pfam" id="PF10141">
    <property type="entry name" value="ssDNA-exonuc_C"/>
    <property type="match status" value="1"/>
</dbReference>
<dbReference type="InterPro" id="IPR018779">
    <property type="entry name" value="RecJ_C"/>
</dbReference>
<evidence type="ECO:0000259" key="8">
    <source>
        <dbReference type="Pfam" id="PF10141"/>
    </source>
</evidence>
<keyword evidence="4" id="KW-0378">Hydrolase</keyword>
<evidence type="ECO:0000259" key="9">
    <source>
        <dbReference type="Pfam" id="PF17768"/>
    </source>
</evidence>
<sequence>MLHAHYRWSTLKPNEQAVAKLTSEMKLPEMVASLLVTRGFDTKEKAEAFLSAGTEGLHDPYSLHGMEKAVARIRQALEGRERILIYGDYDADGVSSTSMMIRLMEHLQADYEWYIPHRSKEGYGLHNHALEAAAERGVTLVVTVDTGISAVQQVAFAKTLGMDVVVTDHHEPPAVLPEAFTLVNPKLPFCSYPFKGLAGVGVAYKLACALVDKVPSSWTQLVALGTVADLMPLTGENRILVSQGLVSMTEEPLTGMDALLQVSGSAAVNSTTIGFAMAPRINASGRLEHAKEAVELLITQDPDKAAAIADKLDLLNRERQQIVDDIVQDAVKQLEENHPDGTVPSVIVLAGEGWNVGVVGIVASKLVEKYYRPTLILGIDAETGMCKGSARSIPGYDMYEALTECADLLDHYGGHPSAAGMSLHRDQLTAFSASLNAYAEKVLNEEHYIPVLTADLECTLDEIHVQSIELLSKLEPFGMNNGCPRFLIRGTQILECRQMGKDRRHLKITLKQNGNVVEAVAFGKGPWAGLLTEGAVMNLVAEASINEWNGSRKAQLMLIDGAVDHAQIFDYRGIKNPWHKLDELFDHWQSLPENNKGKAALVARPDSGTKLYRQLRELPVWVYDRNAGLIMESAEAAARCRPEEVTVLFIADAPETPEQLNAIMASFGAVERIYLLHSAGEESERVESPTREQFKQVYALLRKAAEQAVPEPKLIGWLSDQTRLSSRMVTKTLAIFEELNFISRDRGMIRLNPAPAKRPLESSIRYNELSLLAEMEHYLLYAGISELTEWILGRMKGVS</sequence>
<dbReference type="PANTHER" id="PTHR30255:SF2">
    <property type="entry name" value="SINGLE-STRANDED-DNA-SPECIFIC EXONUCLEASE RECJ"/>
    <property type="match status" value="1"/>
</dbReference>
<dbReference type="EMBL" id="BMHF01000009">
    <property type="protein sequence ID" value="GGA41932.1"/>
    <property type="molecule type" value="Genomic_DNA"/>
</dbReference>
<dbReference type="Pfam" id="PF01368">
    <property type="entry name" value="DHH"/>
    <property type="match status" value="1"/>
</dbReference>
<dbReference type="InterPro" id="IPR041122">
    <property type="entry name" value="RecJ_OB"/>
</dbReference>
<dbReference type="Gene3D" id="3.90.1640.30">
    <property type="match status" value="1"/>
</dbReference>
<evidence type="ECO:0000259" key="7">
    <source>
        <dbReference type="Pfam" id="PF02272"/>
    </source>
</evidence>
<dbReference type="RefSeq" id="WP_094093898.1">
    <property type="nucleotide sequence ID" value="NZ_BMHF01000009.1"/>
</dbReference>
<dbReference type="InterPro" id="IPR004610">
    <property type="entry name" value="RecJ"/>
</dbReference>
<dbReference type="SUPFAM" id="SSF64182">
    <property type="entry name" value="DHH phosphoesterases"/>
    <property type="match status" value="1"/>
</dbReference>
<evidence type="ECO:0000256" key="5">
    <source>
        <dbReference type="ARBA" id="ARBA00022839"/>
    </source>
</evidence>
<feature type="domain" description="DHHA1" evidence="7">
    <location>
        <begin position="345"/>
        <end position="440"/>
    </location>
</feature>
<organism evidence="10 11">
    <name type="scientific">Paenibacillus physcomitrellae</name>
    <dbReference type="NCBI Taxonomy" id="1619311"/>
    <lineage>
        <taxon>Bacteria</taxon>
        <taxon>Bacillati</taxon>
        <taxon>Bacillota</taxon>
        <taxon>Bacilli</taxon>
        <taxon>Bacillales</taxon>
        <taxon>Paenibacillaceae</taxon>
        <taxon>Paenibacillus</taxon>
    </lineage>
</organism>
<feature type="domain" description="RecJ OB" evidence="9">
    <location>
        <begin position="455"/>
        <end position="560"/>
    </location>
</feature>
<dbReference type="Proteomes" id="UP000609323">
    <property type="component" value="Unassembled WGS sequence"/>
</dbReference>
<comment type="similarity">
    <text evidence="1">Belongs to the RecJ family.</text>
</comment>
<dbReference type="NCBIfam" id="TIGR00644">
    <property type="entry name" value="recJ"/>
    <property type="match status" value="1"/>
</dbReference>
<reference evidence="11" key="1">
    <citation type="journal article" date="2019" name="Int. J. Syst. Evol. Microbiol.">
        <title>The Global Catalogue of Microorganisms (GCM) 10K type strain sequencing project: providing services to taxonomists for standard genome sequencing and annotation.</title>
        <authorList>
            <consortium name="The Broad Institute Genomics Platform"/>
            <consortium name="The Broad Institute Genome Sequencing Center for Infectious Disease"/>
            <person name="Wu L."/>
            <person name="Ma J."/>
        </authorList>
    </citation>
    <scope>NUCLEOTIDE SEQUENCE [LARGE SCALE GENOMIC DNA]</scope>
    <source>
        <strain evidence="11">CGMCC 1.15044</strain>
    </source>
</reference>
<keyword evidence="5 10" id="KW-0269">Exonuclease</keyword>
<dbReference type="Gene3D" id="3.10.310.30">
    <property type="match status" value="1"/>
</dbReference>
<dbReference type="Pfam" id="PF02272">
    <property type="entry name" value="DHHA1"/>
    <property type="match status" value="1"/>
</dbReference>
<name>A0ABQ1GE16_9BACL</name>
<evidence type="ECO:0000256" key="1">
    <source>
        <dbReference type="ARBA" id="ARBA00005915"/>
    </source>
</evidence>
<dbReference type="PANTHER" id="PTHR30255">
    <property type="entry name" value="SINGLE-STRANDED-DNA-SPECIFIC EXONUCLEASE RECJ"/>
    <property type="match status" value="1"/>
</dbReference>
<dbReference type="InterPro" id="IPR038763">
    <property type="entry name" value="DHH_sf"/>
</dbReference>
<accession>A0ABQ1GE16</accession>
<comment type="caution">
    <text evidence="10">The sequence shown here is derived from an EMBL/GenBank/DDBJ whole genome shotgun (WGS) entry which is preliminary data.</text>
</comment>
<feature type="domain" description="DDH" evidence="6">
    <location>
        <begin position="82"/>
        <end position="226"/>
    </location>
</feature>
<feature type="domain" description="Single-stranded-DNA-specific exonuclease RecJ C-terminal" evidence="8">
    <location>
        <begin position="567"/>
        <end position="791"/>
    </location>
</feature>
<dbReference type="InterPro" id="IPR001667">
    <property type="entry name" value="DDH_dom"/>
</dbReference>
<keyword evidence="3" id="KW-0540">Nuclease</keyword>
<keyword evidence="11" id="KW-1185">Reference proteome</keyword>
<dbReference type="Pfam" id="PF17768">
    <property type="entry name" value="RecJ_OB"/>
    <property type="match status" value="1"/>
</dbReference>
<protein>
    <recommendedName>
        <fullName evidence="2">Single-stranded-DNA-specific exonuclease RecJ</fullName>
    </recommendedName>
</protein>
<evidence type="ECO:0000256" key="4">
    <source>
        <dbReference type="ARBA" id="ARBA00022801"/>
    </source>
</evidence>
<gene>
    <name evidence="10" type="primary">recJ</name>
    <name evidence="10" type="ORF">GCM10010917_29020</name>
</gene>
<evidence type="ECO:0000259" key="6">
    <source>
        <dbReference type="Pfam" id="PF01368"/>
    </source>
</evidence>
<proteinExistence type="inferred from homology"/>
<dbReference type="InterPro" id="IPR051673">
    <property type="entry name" value="SSDNA_exonuclease_RecJ"/>
</dbReference>